<sequence length="437" mass="50677">MFLNVKNEDSYSFHYFYTQIAEPKFMNFLYQIAIRFYLLAARISALFSEKARFFIRGQQTVLPYLENKIDHQRPIIWVHCASLGEFEQGRPLIEQIKKDHPAYQILLTFFSPSGYEIRKNYEQADYICYLPIDTVKNARRFIDLVKPEKVFFIKYEFWYNYIKLLHEKQIPIYLVSAIFRQEQLFFKTGFRAKWYRQVLQKVTHFFVQTEASGRLLSSIGMNNYTVTGDTRFDRVAEIVSKSKQLPLIEAFKNQQKLIVAGSSWAPDEALLIDFLIQDRQTKIIFAPHEVKESNIQRLIGQLPVGSVRYSQCEGKDLKQAQVLIVDTIGILSSIYRYADVAYIGGGFGVGIHNTLEAAIYNIPVIFGPNYLRFQEAVNLKAVGAAFSVNDSAELISILNELLDDEKLRMKIAEKCRYFMAQNLGATQQVLKEVFNIL</sequence>
<comment type="subcellular location">
    <subcellularLocation>
        <location evidence="8">Cell membrane</location>
    </subcellularLocation>
</comment>
<dbReference type="GO" id="GO:0009245">
    <property type="term" value="P:lipid A biosynthetic process"/>
    <property type="evidence" value="ECO:0007669"/>
    <property type="project" value="TreeGrafter"/>
</dbReference>
<comment type="function">
    <text evidence="8">Involved in lipopolysaccharide (LPS) biosynthesis. Catalyzes the transfer of 3-deoxy-D-manno-octulosonate (Kdo) residue(s) from CMP-Kdo to lipid IV(A), the tetraacyldisaccharide-1,4'-bisphosphate precursor of lipid A.</text>
</comment>
<dbReference type="PANTHER" id="PTHR42755">
    <property type="entry name" value="3-DEOXY-MANNO-OCTULOSONATE CYTIDYLYLTRANSFERASE"/>
    <property type="match status" value="1"/>
</dbReference>
<dbReference type="PANTHER" id="PTHR42755:SF1">
    <property type="entry name" value="3-DEOXY-D-MANNO-OCTULOSONIC ACID TRANSFERASE, MITOCHONDRIAL-RELATED"/>
    <property type="match status" value="1"/>
</dbReference>
<dbReference type="Proteomes" id="UP000036958">
    <property type="component" value="Unassembled WGS sequence"/>
</dbReference>
<keyword evidence="8" id="KW-1003">Cell membrane</keyword>
<evidence type="ECO:0000259" key="9">
    <source>
        <dbReference type="Pfam" id="PF04413"/>
    </source>
</evidence>
<evidence type="ECO:0000256" key="8">
    <source>
        <dbReference type="RuleBase" id="RU365103"/>
    </source>
</evidence>
<feature type="active site" description="Proton acceptor" evidence="7">
    <location>
        <position position="85"/>
    </location>
</feature>
<evidence type="ECO:0000256" key="1">
    <source>
        <dbReference type="ARBA" id="ARBA00004713"/>
    </source>
</evidence>
<comment type="similarity">
    <text evidence="8">Belongs to the glycosyltransferase group 1 family.</text>
</comment>
<feature type="domain" description="3-deoxy-D-manno-octulosonic-acid transferase N-terminal" evidence="9">
    <location>
        <begin position="70"/>
        <end position="233"/>
    </location>
</feature>
<comment type="pathway">
    <text evidence="1 8">Bacterial outer membrane biogenesis; LPS core biosynthesis.</text>
</comment>
<keyword evidence="8" id="KW-0472">Membrane</keyword>
<dbReference type="InterPro" id="IPR038107">
    <property type="entry name" value="Glycos_transf_N_sf"/>
</dbReference>
<dbReference type="STRING" id="1409788.NC99_01480"/>
<evidence type="ECO:0000256" key="3">
    <source>
        <dbReference type="ARBA" id="ARBA00019077"/>
    </source>
</evidence>
<proteinExistence type="inferred from homology"/>
<evidence type="ECO:0000256" key="6">
    <source>
        <dbReference type="ARBA" id="ARBA00049183"/>
    </source>
</evidence>
<comment type="catalytic activity">
    <reaction evidence="6 8">
        <text>lipid IVA (E. coli) + CMP-3-deoxy-beta-D-manno-octulosonate = alpha-Kdo-(2-&gt;6)-lipid IVA (E. coli) + CMP + H(+)</text>
        <dbReference type="Rhea" id="RHEA:28066"/>
        <dbReference type="ChEBI" id="CHEBI:15378"/>
        <dbReference type="ChEBI" id="CHEBI:58603"/>
        <dbReference type="ChEBI" id="CHEBI:60364"/>
        <dbReference type="ChEBI" id="CHEBI:60377"/>
        <dbReference type="ChEBI" id="CHEBI:85987"/>
        <dbReference type="EC" id="2.4.99.12"/>
    </reaction>
</comment>
<evidence type="ECO:0000313" key="11">
    <source>
        <dbReference type="Proteomes" id="UP000036958"/>
    </source>
</evidence>
<protein>
    <recommendedName>
        <fullName evidence="3 8">3-deoxy-D-manno-octulosonic acid transferase</fullName>
        <shortName evidence="8">Kdo transferase</shortName>
        <ecNumber evidence="2 8">2.4.99.12</ecNumber>
    </recommendedName>
    <alternativeName>
        <fullName evidence="5 8">Lipid IV(A) 3-deoxy-D-manno-octulosonic acid transferase</fullName>
    </alternativeName>
</protein>
<dbReference type="EMBL" id="LGIA01000008">
    <property type="protein sequence ID" value="KOH47018.1"/>
    <property type="molecule type" value="Genomic_DNA"/>
</dbReference>
<dbReference type="GO" id="GO:0043842">
    <property type="term" value="F:Kdo transferase activity"/>
    <property type="evidence" value="ECO:0007669"/>
    <property type="project" value="UniProtKB-EC"/>
</dbReference>
<dbReference type="Gene3D" id="3.40.50.2000">
    <property type="entry name" value="Glycogen Phosphorylase B"/>
    <property type="match status" value="1"/>
</dbReference>
<dbReference type="PATRIC" id="fig|1409788.3.peg.154"/>
<dbReference type="Pfam" id="PF04413">
    <property type="entry name" value="Glycos_transf_N"/>
    <property type="match status" value="1"/>
</dbReference>
<evidence type="ECO:0000256" key="7">
    <source>
        <dbReference type="PIRSR" id="PIRSR639901-1"/>
    </source>
</evidence>
<organism evidence="10 11">
    <name type="scientific">Sunxiuqinia dokdonensis</name>
    <dbReference type="NCBI Taxonomy" id="1409788"/>
    <lineage>
        <taxon>Bacteria</taxon>
        <taxon>Pseudomonadati</taxon>
        <taxon>Bacteroidota</taxon>
        <taxon>Bacteroidia</taxon>
        <taxon>Marinilabiliales</taxon>
        <taxon>Prolixibacteraceae</taxon>
        <taxon>Sunxiuqinia</taxon>
    </lineage>
</organism>
<comment type="caution">
    <text evidence="10">The sequence shown here is derived from an EMBL/GenBank/DDBJ whole genome shotgun (WGS) entry which is preliminary data.</text>
</comment>
<dbReference type="InterPro" id="IPR007507">
    <property type="entry name" value="Glycos_transf_N"/>
</dbReference>
<keyword evidence="4 8" id="KW-0808">Transferase</keyword>
<dbReference type="AlphaFoldDB" id="A0A0L8VF82"/>
<evidence type="ECO:0000256" key="2">
    <source>
        <dbReference type="ARBA" id="ARBA00012621"/>
    </source>
</evidence>
<evidence type="ECO:0000313" key="10">
    <source>
        <dbReference type="EMBL" id="KOH47018.1"/>
    </source>
</evidence>
<dbReference type="GO" id="GO:0005886">
    <property type="term" value="C:plasma membrane"/>
    <property type="evidence" value="ECO:0007669"/>
    <property type="project" value="UniProtKB-SubCell"/>
</dbReference>
<evidence type="ECO:0000256" key="4">
    <source>
        <dbReference type="ARBA" id="ARBA00022679"/>
    </source>
</evidence>
<dbReference type="UniPathway" id="UPA00958"/>
<keyword evidence="8" id="KW-0448">Lipopolysaccharide biosynthesis</keyword>
<accession>A0A0L8VF82</accession>
<dbReference type="InterPro" id="IPR039901">
    <property type="entry name" value="Kdotransferase"/>
</dbReference>
<keyword evidence="11" id="KW-1185">Reference proteome</keyword>
<dbReference type="EC" id="2.4.99.12" evidence="2 8"/>
<dbReference type="Gene3D" id="3.40.50.11720">
    <property type="entry name" value="3-Deoxy-D-manno-octulosonic-acid transferase, N-terminal domain"/>
    <property type="match status" value="1"/>
</dbReference>
<gene>
    <name evidence="10" type="ORF">NC99_01480</name>
</gene>
<evidence type="ECO:0000256" key="5">
    <source>
        <dbReference type="ARBA" id="ARBA00031445"/>
    </source>
</evidence>
<dbReference type="SUPFAM" id="SSF53756">
    <property type="entry name" value="UDP-Glycosyltransferase/glycogen phosphorylase"/>
    <property type="match status" value="1"/>
</dbReference>
<reference evidence="11" key="1">
    <citation type="submission" date="2015-07" db="EMBL/GenBank/DDBJ databases">
        <title>Genome sequencing of Sunxiuqinia dokdonensis strain SK.</title>
        <authorList>
            <person name="Ahn S."/>
            <person name="Kim B.-C."/>
        </authorList>
    </citation>
    <scope>NUCLEOTIDE SEQUENCE [LARGE SCALE GENOMIC DNA]</scope>
    <source>
        <strain evidence="11">SK</strain>
    </source>
</reference>
<dbReference type="GO" id="GO:0009244">
    <property type="term" value="P:lipopolysaccharide core region biosynthetic process"/>
    <property type="evidence" value="ECO:0007669"/>
    <property type="project" value="UniProtKB-UniRule"/>
</dbReference>
<name>A0A0L8VF82_9BACT</name>